<gene>
    <name evidence="1" type="ORF">NQ317_005097</name>
</gene>
<dbReference type="Pfam" id="PF15868">
    <property type="entry name" value="MBF2"/>
    <property type="match status" value="1"/>
</dbReference>
<sequence length="85" mass="9466">HHPLLRTNIFEPAKFWSVTKRVLRYPEATVSATAITCVKVTNLDTTDTGGYPQIVSGGVGSYDVQILLTSQWNQALNFRVEVWTG</sequence>
<comment type="caution">
    <text evidence="1">The sequence shown here is derived from an EMBL/GenBank/DDBJ whole genome shotgun (WGS) entry which is preliminary data.</text>
</comment>
<protein>
    <recommendedName>
        <fullName evidence="3">Lectin</fullName>
    </recommendedName>
</protein>
<dbReference type="EMBL" id="JAPWTJ010000610">
    <property type="protein sequence ID" value="KAJ8976925.1"/>
    <property type="molecule type" value="Genomic_DNA"/>
</dbReference>
<dbReference type="PANTHER" id="PTHR37685">
    <property type="entry name" value="GEO11136P1-RELATED"/>
    <property type="match status" value="1"/>
</dbReference>
<dbReference type="PANTHER" id="PTHR37685:SF1">
    <property type="entry name" value="GEO11136P1-RELATED"/>
    <property type="match status" value="1"/>
</dbReference>
<dbReference type="InterPro" id="IPR031734">
    <property type="entry name" value="MBF2"/>
</dbReference>
<reference evidence="1" key="1">
    <citation type="journal article" date="2023" name="Insect Mol. Biol.">
        <title>Genome sequencing provides insights into the evolution of gene families encoding plant cell wall-degrading enzymes in longhorned beetles.</title>
        <authorList>
            <person name="Shin N.R."/>
            <person name="Okamura Y."/>
            <person name="Kirsch R."/>
            <person name="Pauchet Y."/>
        </authorList>
    </citation>
    <scope>NUCLEOTIDE SEQUENCE</scope>
    <source>
        <strain evidence="1">MMC_N1</strain>
    </source>
</reference>
<evidence type="ECO:0000313" key="2">
    <source>
        <dbReference type="Proteomes" id="UP001162164"/>
    </source>
</evidence>
<proteinExistence type="predicted"/>
<accession>A0ABQ9JHB5</accession>
<dbReference type="Proteomes" id="UP001162164">
    <property type="component" value="Unassembled WGS sequence"/>
</dbReference>
<name>A0ABQ9JHB5_9CUCU</name>
<keyword evidence="2" id="KW-1185">Reference proteome</keyword>
<evidence type="ECO:0008006" key="3">
    <source>
        <dbReference type="Google" id="ProtNLM"/>
    </source>
</evidence>
<feature type="non-terminal residue" evidence="1">
    <location>
        <position position="1"/>
    </location>
</feature>
<evidence type="ECO:0000313" key="1">
    <source>
        <dbReference type="EMBL" id="KAJ8976925.1"/>
    </source>
</evidence>
<organism evidence="1 2">
    <name type="scientific">Molorchus minor</name>
    <dbReference type="NCBI Taxonomy" id="1323400"/>
    <lineage>
        <taxon>Eukaryota</taxon>
        <taxon>Metazoa</taxon>
        <taxon>Ecdysozoa</taxon>
        <taxon>Arthropoda</taxon>
        <taxon>Hexapoda</taxon>
        <taxon>Insecta</taxon>
        <taxon>Pterygota</taxon>
        <taxon>Neoptera</taxon>
        <taxon>Endopterygota</taxon>
        <taxon>Coleoptera</taxon>
        <taxon>Polyphaga</taxon>
        <taxon>Cucujiformia</taxon>
        <taxon>Chrysomeloidea</taxon>
        <taxon>Cerambycidae</taxon>
        <taxon>Lamiinae</taxon>
        <taxon>Monochamini</taxon>
        <taxon>Molorchus</taxon>
    </lineage>
</organism>